<dbReference type="Gene3D" id="3.90.79.10">
    <property type="entry name" value="Nucleoside Triphosphate Pyrophosphohydrolase"/>
    <property type="match status" value="1"/>
</dbReference>
<dbReference type="GO" id="GO:0016787">
    <property type="term" value="F:hydrolase activity"/>
    <property type="evidence" value="ECO:0007669"/>
    <property type="project" value="UniProtKB-KW"/>
</dbReference>
<dbReference type="EMBL" id="CP017080">
    <property type="protein sequence ID" value="AOH56475.1"/>
    <property type="molecule type" value="Genomic_DNA"/>
</dbReference>
<name>A0A1B3XTC7_9BACI</name>
<dbReference type="OrthoDB" id="2661124at2"/>
<evidence type="ECO:0000313" key="3">
    <source>
        <dbReference type="EMBL" id="AOH56475.1"/>
    </source>
</evidence>
<dbReference type="STRING" id="264697.ABE28_019080"/>
<dbReference type="PROSITE" id="PS51462">
    <property type="entry name" value="NUDIX"/>
    <property type="match status" value="1"/>
</dbReference>
<dbReference type="Proteomes" id="UP000077926">
    <property type="component" value="Chromosome"/>
</dbReference>
<keyword evidence="4" id="KW-1185">Reference proteome</keyword>
<dbReference type="PROSITE" id="PS00893">
    <property type="entry name" value="NUDIX_BOX"/>
    <property type="match status" value="1"/>
</dbReference>
<reference evidence="3 4" key="1">
    <citation type="submission" date="2016-08" db="EMBL/GenBank/DDBJ databases">
        <title>Complete genome sequence of Bacillus muralis G25-68, a strain with toxicity to nematodes.</title>
        <authorList>
            <person name="Zheng Z."/>
        </authorList>
    </citation>
    <scope>NUCLEOTIDE SEQUENCE [LARGE SCALE GENOMIC DNA]</scope>
    <source>
        <strain evidence="3 4">G25-68</strain>
    </source>
</reference>
<evidence type="ECO:0000256" key="1">
    <source>
        <dbReference type="ARBA" id="ARBA00022801"/>
    </source>
</evidence>
<dbReference type="InterPro" id="IPR015797">
    <property type="entry name" value="NUDIX_hydrolase-like_dom_sf"/>
</dbReference>
<dbReference type="Pfam" id="PF00293">
    <property type="entry name" value="NUDIX"/>
    <property type="match status" value="1"/>
</dbReference>
<sequence>MTPIKKAYGYVIRIKNGKTQVLVFRHPIREAGIQIPKGTVEHHENTYEAVIREIKEETGLESFQVEALIAEDFWENADGAIHHRYFYRIRVWDVPDQWDHQPTGGGDESGLTFRFFWISSEHEVQLIKGHGDYLSVLFT</sequence>
<dbReference type="KEGG" id="bmur:ABE28_019080"/>
<evidence type="ECO:0000313" key="4">
    <source>
        <dbReference type="Proteomes" id="UP000077926"/>
    </source>
</evidence>
<organism evidence="3 4">
    <name type="scientific">Peribacillus muralis</name>
    <dbReference type="NCBI Taxonomy" id="264697"/>
    <lineage>
        <taxon>Bacteria</taxon>
        <taxon>Bacillati</taxon>
        <taxon>Bacillota</taxon>
        <taxon>Bacilli</taxon>
        <taxon>Bacillales</taxon>
        <taxon>Bacillaceae</taxon>
        <taxon>Peribacillus</taxon>
    </lineage>
</organism>
<dbReference type="InterPro" id="IPR020084">
    <property type="entry name" value="NUDIX_hydrolase_CS"/>
</dbReference>
<protein>
    <submittedName>
        <fullName evidence="3">DNA mismatch repair protein MutT</fullName>
    </submittedName>
</protein>
<dbReference type="RefSeq" id="WP_064465462.1">
    <property type="nucleotide sequence ID" value="NZ_CP017080.1"/>
</dbReference>
<dbReference type="AlphaFoldDB" id="A0A1B3XTC7"/>
<dbReference type="InterPro" id="IPR000086">
    <property type="entry name" value="NUDIX_hydrolase_dom"/>
</dbReference>
<evidence type="ECO:0000259" key="2">
    <source>
        <dbReference type="PROSITE" id="PS51462"/>
    </source>
</evidence>
<gene>
    <name evidence="3" type="ORF">ABE28_019080</name>
</gene>
<dbReference type="CDD" id="cd04663">
    <property type="entry name" value="NUDIX_Hydrolase"/>
    <property type="match status" value="1"/>
</dbReference>
<proteinExistence type="predicted"/>
<keyword evidence="1" id="KW-0378">Hydrolase</keyword>
<accession>A0A1B3XTC7</accession>
<dbReference type="SUPFAM" id="SSF55811">
    <property type="entry name" value="Nudix"/>
    <property type="match status" value="1"/>
</dbReference>
<feature type="domain" description="Nudix hydrolase" evidence="2">
    <location>
        <begin position="3"/>
        <end position="139"/>
    </location>
</feature>